<name>A0A8D8YFZ5_9HEMI</name>
<sequence>MESRMKRRSSFFRRDPELEDGSMSTTASETITNNQEDKDQTIANQIISQKDKDLLREQYIQELKAEQRAWKEELNQSKIQYLKLKKEAKNPVMKTSKSDLWAMLSEKEKQEYGILFNDTDYSPLIQSIDTLKKKIIILSVTCEHNASLVKQCMQEHAVHNQAMFENFVNQISVLSNTARDEIEWSDGESIDDCLDSEDSEREEMDM</sequence>
<reference evidence="3" key="1">
    <citation type="submission" date="2021-05" db="EMBL/GenBank/DDBJ databases">
        <authorList>
            <person name="Alioto T."/>
            <person name="Alioto T."/>
            <person name="Gomez Garrido J."/>
        </authorList>
    </citation>
    <scope>NUCLEOTIDE SEQUENCE</scope>
</reference>
<proteinExistence type="predicted"/>
<dbReference type="EMBL" id="HBUF01242074">
    <property type="protein sequence ID" value="CAG6677273.1"/>
    <property type="molecule type" value="Transcribed_RNA"/>
</dbReference>
<keyword evidence="1" id="KW-0175">Coiled coil</keyword>
<organism evidence="3">
    <name type="scientific">Cacopsylla melanoneura</name>
    <dbReference type="NCBI Taxonomy" id="428564"/>
    <lineage>
        <taxon>Eukaryota</taxon>
        <taxon>Metazoa</taxon>
        <taxon>Ecdysozoa</taxon>
        <taxon>Arthropoda</taxon>
        <taxon>Hexapoda</taxon>
        <taxon>Insecta</taxon>
        <taxon>Pterygota</taxon>
        <taxon>Neoptera</taxon>
        <taxon>Paraneoptera</taxon>
        <taxon>Hemiptera</taxon>
        <taxon>Sternorrhyncha</taxon>
        <taxon>Psylloidea</taxon>
        <taxon>Psyllidae</taxon>
        <taxon>Psyllinae</taxon>
        <taxon>Cacopsylla</taxon>
    </lineage>
</organism>
<feature type="compositionally biased region" description="Polar residues" evidence="2">
    <location>
        <begin position="22"/>
        <end position="34"/>
    </location>
</feature>
<protein>
    <submittedName>
        <fullName evidence="3">Uncharacterized protein</fullName>
    </submittedName>
</protein>
<dbReference type="EMBL" id="HBUF01374948">
    <property type="protein sequence ID" value="CAG6727882.1"/>
    <property type="molecule type" value="Transcribed_RNA"/>
</dbReference>
<accession>A0A8D8YFZ5</accession>
<evidence type="ECO:0000256" key="1">
    <source>
        <dbReference type="SAM" id="Coils"/>
    </source>
</evidence>
<feature type="region of interest" description="Disordered" evidence="2">
    <location>
        <begin position="1"/>
        <end position="38"/>
    </location>
</feature>
<evidence type="ECO:0000313" key="3">
    <source>
        <dbReference type="EMBL" id="CAG6727882.1"/>
    </source>
</evidence>
<feature type="coiled-coil region" evidence="1">
    <location>
        <begin position="60"/>
        <end position="87"/>
    </location>
</feature>
<dbReference type="EMBL" id="HBUF01374947">
    <property type="protein sequence ID" value="CAG6727881.1"/>
    <property type="molecule type" value="Transcribed_RNA"/>
</dbReference>
<dbReference type="EMBL" id="HBUF01242075">
    <property type="protein sequence ID" value="CAG6677274.1"/>
    <property type="molecule type" value="Transcribed_RNA"/>
</dbReference>
<evidence type="ECO:0000256" key="2">
    <source>
        <dbReference type="SAM" id="MobiDB-lite"/>
    </source>
</evidence>
<feature type="compositionally biased region" description="Basic residues" evidence="2">
    <location>
        <begin position="1"/>
        <end position="11"/>
    </location>
</feature>
<dbReference type="AlphaFoldDB" id="A0A8D8YFZ5"/>